<dbReference type="PANTHER" id="PTHR31642:SF266">
    <property type="entry name" value="HXXXD-TYPE ACYL-TRANSFERASE FAMILY PROTEIN"/>
    <property type="match status" value="1"/>
</dbReference>
<dbReference type="Pfam" id="PF02458">
    <property type="entry name" value="Transferase"/>
    <property type="match status" value="1"/>
</dbReference>
<comment type="caution">
    <text evidence="2">The sequence shown here is derived from an EMBL/GenBank/DDBJ whole genome shotgun (WGS) entry which is preliminary data.</text>
</comment>
<dbReference type="GO" id="GO:0016747">
    <property type="term" value="F:acyltransferase activity, transferring groups other than amino-acyl groups"/>
    <property type="evidence" value="ECO:0007669"/>
    <property type="project" value="TreeGrafter"/>
</dbReference>
<organism evidence="2 3">
    <name type="scientific">Heracleum sosnowskyi</name>
    <dbReference type="NCBI Taxonomy" id="360622"/>
    <lineage>
        <taxon>Eukaryota</taxon>
        <taxon>Viridiplantae</taxon>
        <taxon>Streptophyta</taxon>
        <taxon>Embryophyta</taxon>
        <taxon>Tracheophyta</taxon>
        <taxon>Spermatophyta</taxon>
        <taxon>Magnoliopsida</taxon>
        <taxon>eudicotyledons</taxon>
        <taxon>Gunneridae</taxon>
        <taxon>Pentapetalae</taxon>
        <taxon>asterids</taxon>
        <taxon>campanulids</taxon>
        <taxon>Apiales</taxon>
        <taxon>Apiaceae</taxon>
        <taxon>Apioideae</taxon>
        <taxon>apioid superclade</taxon>
        <taxon>Tordylieae</taxon>
        <taxon>Tordyliinae</taxon>
        <taxon>Heracleum</taxon>
    </lineage>
</organism>
<comment type="similarity">
    <text evidence="1">Belongs to the plant acyltransferase family.</text>
</comment>
<name>A0AAD8IWL2_9APIA</name>
<dbReference type="Gene3D" id="3.30.559.10">
    <property type="entry name" value="Chloramphenicol acetyltransferase-like domain"/>
    <property type="match status" value="1"/>
</dbReference>
<dbReference type="EMBL" id="JAUIZM010000003">
    <property type="protein sequence ID" value="KAK1392263.1"/>
    <property type="molecule type" value="Genomic_DNA"/>
</dbReference>
<gene>
    <name evidence="2" type="ORF">POM88_011319</name>
</gene>
<reference evidence="2" key="1">
    <citation type="submission" date="2023-02" db="EMBL/GenBank/DDBJ databases">
        <title>Genome of toxic invasive species Heracleum sosnowskyi carries increased number of genes despite the absence of recent whole-genome duplications.</title>
        <authorList>
            <person name="Schelkunov M."/>
            <person name="Shtratnikova V."/>
            <person name="Makarenko M."/>
            <person name="Klepikova A."/>
            <person name="Omelchenko D."/>
            <person name="Novikova G."/>
            <person name="Obukhova E."/>
            <person name="Bogdanov V."/>
            <person name="Penin A."/>
            <person name="Logacheva M."/>
        </authorList>
    </citation>
    <scope>NUCLEOTIDE SEQUENCE</scope>
    <source>
        <strain evidence="2">Hsosn_3</strain>
        <tissue evidence="2">Leaf</tissue>
    </source>
</reference>
<evidence type="ECO:0000313" key="2">
    <source>
        <dbReference type="EMBL" id="KAK1392263.1"/>
    </source>
</evidence>
<dbReference type="PANTHER" id="PTHR31642">
    <property type="entry name" value="TRICHOTHECENE 3-O-ACETYLTRANSFERASE"/>
    <property type="match status" value="1"/>
</dbReference>
<protein>
    <submittedName>
        <fullName evidence="2">Uncharacterized protein</fullName>
    </submittedName>
</protein>
<evidence type="ECO:0000256" key="1">
    <source>
        <dbReference type="ARBA" id="ARBA00009861"/>
    </source>
</evidence>
<dbReference type="AlphaFoldDB" id="A0AAD8IWL2"/>
<reference evidence="2" key="2">
    <citation type="submission" date="2023-05" db="EMBL/GenBank/DDBJ databases">
        <authorList>
            <person name="Schelkunov M.I."/>
        </authorList>
    </citation>
    <scope>NUCLEOTIDE SEQUENCE</scope>
    <source>
        <strain evidence="2">Hsosn_3</strain>
        <tissue evidence="2">Leaf</tissue>
    </source>
</reference>
<dbReference type="InterPro" id="IPR050317">
    <property type="entry name" value="Plant_Fungal_Acyltransferase"/>
</dbReference>
<keyword evidence="3" id="KW-1185">Reference proteome</keyword>
<proteinExistence type="inferred from homology"/>
<dbReference type="InterPro" id="IPR023213">
    <property type="entry name" value="CAT-like_dom_sf"/>
</dbReference>
<evidence type="ECO:0000313" key="3">
    <source>
        <dbReference type="Proteomes" id="UP001237642"/>
    </source>
</evidence>
<sequence>MIDTARDSLVILNDERGPEILRNNRGVDCVEALADVKLQHVDLYKVDVSAYANFVPVKKHGVLSIQVTEMKCGKLVISCSFDHRRADLHSFSKFLVAWADMIISNHCGGPNQTKFEAFSALLWKLLAKSAKEDKKRCSELLWRPLVPY</sequence>
<dbReference type="Proteomes" id="UP001237642">
    <property type="component" value="Unassembled WGS sequence"/>
</dbReference>
<accession>A0AAD8IWL2</accession>